<proteinExistence type="predicted"/>
<organism evidence="1 2">
    <name type="scientific">Sutterella megalosphaeroides</name>
    <dbReference type="NCBI Taxonomy" id="2494234"/>
    <lineage>
        <taxon>Bacteria</taxon>
        <taxon>Pseudomonadati</taxon>
        <taxon>Pseudomonadota</taxon>
        <taxon>Betaproteobacteria</taxon>
        <taxon>Burkholderiales</taxon>
        <taxon>Sutterellaceae</taxon>
        <taxon>Sutterella</taxon>
    </lineage>
</organism>
<dbReference type="SUPFAM" id="SSF143100">
    <property type="entry name" value="TTHA1013/TTHA0281-like"/>
    <property type="match status" value="1"/>
</dbReference>
<dbReference type="Proteomes" id="UP000271003">
    <property type="component" value="Chromosome"/>
</dbReference>
<dbReference type="Gene3D" id="1.10.260.40">
    <property type="entry name" value="lambda repressor-like DNA-binding domains"/>
    <property type="match status" value="1"/>
</dbReference>
<reference evidence="1 2" key="1">
    <citation type="journal article" date="2018" name="Int. J. Syst. Evol. Microbiol.">
        <title>Mesosutterella multiformis gen. nov., sp. nov., a member of the family Sutterellaceae and Sutterella megalosphaeroides sp. nov., isolated from human faeces.</title>
        <authorList>
            <person name="Sakamoto M."/>
            <person name="Ikeyama N."/>
            <person name="Kunihiro T."/>
            <person name="Iino T."/>
            <person name="Yuki M."/>
            <person name="Ohkuma M."/>
        </authorList>
    </citation>
    <scope>NUCLEOTIDE SEQUENCE [LARGE SCALE GENOMIC DNA]</scope>
    <source>
        <strain evidence="1 2">6FBBBH3</strain>
    </source>
</reference>
<evidence type="ECO:0000313" key="2">
    <source>
        <dbReference type="Proteomes" id="UP000271003"/>
    </source>
</evidence>
<accession>A0A2Z6IAK6</accession>
<protein>
    <recommendedName>
        <fullName evidence="3">Antitoxin HicB</fullName>
    </recommendedName>
</protein>
<dbReference type="GO" id="GO:0003677">
    <property type="term" value="F:DNA binding"/>
    <property type="evidence" value="ECO:0007669"/>
    <property type="project" value="InterPro"/>
</dbReference>
<keyword evidence="2" id="KW-1185">Reference proteome</keyword>
<dbReference type="InterPro" id="IPR010982">
    <property type="entry name" value="Lambda_DNA-bd_dom_sf"/>
</dbReference>
<dbReference type="Gene3D" id="3.30.160.250">
    <property type="match status" value="1"/>
</dbReference>
<name>A0A2Z6IAK6_9BURK</name>
<gene>
    <name evidence="1" type="ORF">SUTMEG_14260</name>
</gene>
<dbReference type="RefSeq" id="WP_331813067.1">
    <property type="nucleotide sequence ID" value="NZ_AP018786.1"/>
</dbReference>
<dbReference type="AlphaFoldDB" id="A0A2Z6IAK6"/>
<evidence type="ECO:0008006" key="3">
    <source>
        <dbReference type="Google" id="ProtNLM"/>
    </source>
</evidence>
<dbReference type="InterPro" id="IPR035069">
    <property type="entry name" value="TTHA1013/TTHA0281-like"/>
</dbReference>
<dbReference type="SUPFAM" id="SSF47413">
    <property type="entry name" value="lambda repressor-like DNA-binding domains"/>
    <property type="match status" value="1"/>
</dbReference>
<evidence type="ECO:0000313" key="1">
    <source>
        <dbReference type="EMBL" id="BBF23535.1"/>
    </source>
</evidence>
<sequence>MALATSSFAYPATIEPNGEGGFIASFRDIPEALTEGQGPNEVLDLAADALLTALEFYVESERAVPSPSVPKAGEVLVEVPTSAAAKVLLLNAMVESGVRPAELARRLGVTRQEVHRLTDLRHATKIDGIAKALRALGYRLELSLAKDRHRSAVLGCVRAAIGSPCGEASFTIRRVKPKSE</sequence>
<dbReference type="KEGG" id="sutt:SUTMEG_14260"/>
<dbReference type="EMBL" id="AP018786">
    <property type="protein sequence ID" value="BBF23535.1"/>
    <property type="molecule type" value="Genomic_DNA"/>
</dbReference>